<protein>
    <submittedName>
        <fullName evidence="2">Uncharacterized protein</fullName>
    </submittedName>
</protein>
<accession>K3WGJ5</accession>
<name>K3WGJ5_GLOUD</name>
<dbReference type="EnsemblProtists" id="PYU1_T004086">
    <property type="protein sequence ID" value="PYU1_T004086"/>
    <property type="gene ID" value="PYU1_G004076"/>
</dbReference>
<feature type="region of interest" description="Disordered" evidence="1">
    <location>
        <begin position="70"/>
        <end position="90"/>
    </location>
</feature>
<reference evidence="2" key="3">
    <citation type="submission" date="2015-02" db="UniProtKB">
        <authorList>
            <consortium name="EnsemblProtists"/>
        </authorList>
    </citation>
    <scope>IDENTIFICATION</scope>
    <source>
        <strain evidence="2">DAOM BR144</strain>
    </source>
</reference>
<dbReference type="VEuPathDB" id="FungiDB:PYU1_G004076"/>
<dbReference type="Proteomes" id="UP000019132">
    <property type="component" value="Unassembled WGS sequence"/>
</dbReference>
<keyword evidence="3" id="KW-1185">Reference proteome</keyword>
<dbReference type="eggNOG" id="ENOG502S6KI">
    <property type="taxonomic scope" value="Eukaryota"/>
</dbReference>
<dbReference type="InParanoid" id="K3WGJ5"/>
<evidence type="ECO:0000256" key="1">
    <source>
        <dbReference type="SAM" id="MobiDB-lite"/>
    </source>
</evidence>
<evidence type="ECO:0000313" key="3">
    <source>
        <dbReference type="Proteomes" id="UP000019132"/>
    </source>
</evidence>
<proteinExistence type="predicted"/>
<reference evidence="3" key="2">
    <citation type="submission" date="2010-04" db="EMBL/GenBank/DDBJ databases">
        <authorList>
            <person name="Buell R."/>
            <person name="Hamilton J."/>
            <person name="Hostetler J."/>
        </authorList>
    </citation>
    <scope>NUCLEOTIDE SEQUENCE [LARGE SCALE GENOMIC DNA]</scope>
    <source>
        <strain evidence="3">DAOM:BR144</strain>
    </source>
</reference>
<dbReference type="HOGENOM" id="CLU_1655695_0_0_1"/>
<dbReference type="EMBL" id="GL376567">
    <property type="status" value="NOT_ANNOTATED_CDS"/>
    <property type="molecule type" value="Genomic_DNA"/>
</dbReference>
<evidence type="ECO:0000313" key="2">
    <source>
        <dbReference type="EnsemblProtists" id="PYU1_T004086"/>
    </source>
</evidence>
<sequence>MAAFSQIVRMWRDRKRRSEAKTLTMMNGNKLRKDNGIESSHVVGILSRRMIREVPALTFFDAEPETIATTSSAGATKTSTTTSSTTKTTAQMPNQSGIAAATLVRNTPRGVCYTLDANGCRCIKMESGALRNGRAYQNDRQTNKEEITIEKAMAKTLHRK</sequence>
<reference evidence="3" key="1">
    <citation type="journal article" date="2010" name="Genome Biol.">
        <title>Genome sequence of the necrotrophic plant pathogen Pythium ultimum reveals original pathogenicity mechanisms and effector repertoire.</title>
        <authorList>
            <person name="Levesque C.A."/>
            <person name="Brouwer H."/>
            <person name="Cano L."/>
            <person name="Hamilton J.P."/>
            <person name="Holt C."/>
            <person name="Huitema E."/>
            <person name="Raffaele S."/>
            <person name="Robideau G.P."/>
            <person name="Thines M."/>
            <person name="Win J."/>
            <person name="Zerillo M.M."/>
            <person name="Beakes G.W."/>
            <person name="Boore J.L."/>
            <person name="Busam D."/>
            <person name="Dumas B."/>
            <person name="Ferriera S."/>
            <person name="Fuerstenberg S.I."/>
            <person name="Gachon C.M."/>
            <person name="Gaulin E."/>
            <person name="Govers F."/>
            <person name="Grenville-Briggs L."/>
            <person name="Horner N."/>
            <person name="Hostetler J."/>
            <person name="Jiang R.H."/>
            <person name="Johnson J."/>
            <person name="Krajaejun T."/>
            <person name="Lin H."/>
            <person name="Meijer H.J."/>
            <person name="Moore B."/>
            <person name="Morris P."/>
            <person name="Phuntmart V."/>
            <person name="Puiu D."/>
            <person name="Shetty J."/>
            <person name="Stajich J.E."/>
            <person name="Tripathy S."/>
            <person name="Wawra S."/>
            <person name="van West P."/>
            <person name="Whitty B.R."/>
            <person name="Coutinho P.M."/>
            <person name="Henrissat B."/>
            <person name="Martin F."/>
            <person name="Thomas P.D."/>
            <person name="Tyler B.M."/>
            <person name="De Vries R.P."/>
            <person name="Kamoun S."/>
            <person name="Yandell M."/>
            <person name="Tisserat N."/>
            <person name="Buell C.R."/>
        </authorList>
    </citation>
    <scope>NUCLEOTIDE SEQUENCE</scope>
    <source>
        <strain evidence="3">DAOM:BR144</strain>
    </source>
</reference>
<dbReference type="AlphaFoldDB" id="K3WGJ5"/>
<organism evidence="2 3">
    <name type="scientific">Globisporangium ultimum (strain ATCC 200006 / CBS 805.95 / DAOM BR144)</name>
    <name type="common">Pythium ultimum</name>
    <dbReference type="NCBI Taxonomy" id="431595"/>
    <lineage>
        <taxon>Eukaryota</taxon>
        <taxon>Sar</taxon>
        <taxon>Stramenopiles</taxon>
        <taxon>Oomycota</taxon>
        <taxon>Peronosporomycetes</taxon>
        <taxon>Pythiales</taxon>
        <taxon>Pythiaceae</taxon>
        <taxon>Globisporangium</taxon>
    </lineage>
</organism>